<keyword evidence="5" id="KW-0547">Nucleotide-binding</keyword>
<dbReference type="InterPro" id="IPR036117">
    <property type="entry name" value="DhaL_dom_sf"/>
</dbReference>
<dbReference type="InParanoid" id="A0A067NJ97"/>
<reference evidence="16" key="1">
    <citation type="journal article" date="2014" name="Proc. Natl. Acad. Sci. U.S.A.">
        <title>Extensive sampling of basidiomycete genomes demonstrates inadequacy of the white-rot/brown-rot paradigm for wood decay fungi.</title>
        <authorList>
            <person name="Riley R."/>
            <person name="Salamov A.A."/>
            <person name="Brown D.W."/>
            <person name="Nagy L.G."/>
            <person name="Floudas D."/>
            <person name="Held B.W."/>
            <person name="Levasseur A."/>
            <person name="Lombard V."/>
            <person name="Morin E."/>
            <person name="Otillar R."/>
            <person name="Lindquist E.A."/>
            <person name="Sun H."/>
            <person name="LaButti K.M."/>
            <person name="Schmutz J."/>
            <person name="Jabbour D."/>
            <person name="Luo H."/>
            <person name="Baker S.E."/>
            <person name="Pisabarro A.G."/>
            <person name="Walton J.D."/>
            <person name="Blanchette R.A."/>
            <person name="Henrissat B."/>
            <person name="Martin F."/>
            <person name="Cullen D."/>
            <person name="Hibbett D.S."/>
            <person name="Grigoriev I.V."/>
        </authorList>
    </citation>
    <scope>NUCLEOTIDE SEQUENCE [LARGE SCALE GENOMIC DNA]</scope>
    <source>
        <strain evidence="16">PC15</strain>
    </source>
</reference>
<evidence type="ECO:0008006" key="17">
    <source>
        <dbReference type="Google" id="ProtNLM"/>
    </source>
</evidence>
<accession>A0A067NJ97</accession>
<dbReference type="FunFam" id="3.40.50.10440:FF:000001">
    <property type="entry name" value="Dihydroxyacetone kinase, DhaK subunit"/>
    <property type="match status" value="1"/>
</dbReference>
<comment type="similarity">
    <text evidence="3">Belongs to the dihydroxyacetone kinase (DAK) family.</text>
</comment>
<keyword evidence="8" id="KW-0067">ATP-binding</keyword>
<dbReference type="FunFam" id="3.30.1180.20:FF:000001">
    <property type="entry name" value="Dihydroxyacetone kinase 1"/>
    <property type="match status" value="1"/>
</dbReference>
<evidence type="ECO:0000256" key="9">
    <source>
        <dbReference type="ARBA" id="ARBA00047974"/>
    </source>
</evidence>
<evidence type="ECO:0000313" key="16">
    <source>
        <dbReference type="Proteomes" id="UP000027073"/>
    </source>
</evidence>
<dbReference type="SUPFAM" id="SSF101473">
    <property type="entry name" value="DhaL-like"/>
    <property type="match status" value="1"/>
</dbReference>
<comment type="function">
    <text evidence="1">Catalyzes both the phosphorylation of dihydroxyacetone and of glyceraldehyde.</text>
</comment>
<dbReference type="PANTHER" id="PTHR28629:SF14">
    <property type="entry name" value="DIHYDROXYACETONE KINASE 1"/>
    <property type="match status" value="1"/>
</dbReference>
<keyword evidence="6" id="KW-0418">Kinase</keyword>
<evidence type="ECO:0000256" key="5">
    <source>
        <dbReference type="ARBA" id="ARBA00022741"/>
    </source>
</evidence>
<dbReference type="InterPro" id="IPR050861">
    <property type="entry name" value="Dihydroxyacetone_Kinase"/>
</dbReference>
<dbReference type="PANTHER" id="PTHR28629">
    <property type="entry name" value="TRIOKINASE/FMN CYCLASE"/>
    <property type="match status" value="1"/>
</dbReference>
<dbReference type="OrthoDB" id="1724672at2759"/>
<dbReference type="SMART" id="SM01120">
    <property type="entry name" value="Dak2"/>
    <property type="match status" value="1"/>
</dbReference>
<dbReference type="AlphaFoldDB" id="A0A067NJ97"/>
<evidence type="ECO:0000259" key="14">
    <source>
        <dbReference type="PROSITE" id="PS51481"/>
    </source>
</evidence>
<dbReference type="Proteomes" id="UP000027073">
    <property type="component" value="Unassembled WGS sequence"/>
</dbReference>
<evidence type="ECO:0000256" key="3">
    <source>
        <dbReference type="ARBA" id="ARBA00008757"/>
    </source>
</evidence>
<dbReference type="Gene3D" id="3.40.50.10440">
    <property type="entry name" value="Dihydroxyacetone kinase, domain 1"/>
    <property type="match status" value="1"/>
</dbReference>
<dbReference type="Gene3D" id="3.30.1180.20">
    <property type="entry name" value="Dihydroxyacetone kinase, domain 2"/>
    <property type="match status" value="1"/>
</dbReference>
<evidence type="ECO:0000256" key="2">
    <source>
        <dbReference type="ARBA" id="ARBA00004778"/>
    </source>
</evidence>
<name>A0A067NJ97_PLEO1</name>
<dbReference type="STRING" id="1137138.A0A067NJ97"/>
<dbReference type="InterPro" id="IPR012734">
    <property type="entry name" value="DhaK_ATP"/>
</dbReference>
<feature type="binding site" evidence="12">
    <location>
        <position position="109"/>
    </location>
    <ligand>
        <name>substrate</name>
    </ligand>
</feature>
<protein>
    <recommendedName>
        <fullName evidence="17">Dihydroxyacetone kinase</fullName>
    </recommendedName>
</protein>
<feature type="binding site" evidence="12">
    <location>
        <position position="114"/>
    </location>
    <ligand>
        <name>substrate</name>
    </ligand>
</feature>
<evidence type="ECO:0000256" key="7">
    <source>
        <dbReference type="ARBA" id="ARBA00022798"/>
    </source>
</evidence>
<comment type="pathway">
    <text evidence="2">Polyol metabolism; glycerol fermentation; glycerone phosphate from glycerol (oxidative route): step 2/2.</text>
</comment>
<dbReference type="GO" id="GO:0050354">
    <property type="term" value="F:triokinase activity"/>
    <property type="evidence" value="ECO:0007669"/>
    <property type="project" value="UniProtKB-EC"/>
</dbReference>
<feature type="domain" description="DhaL" evidence="13">
    <location>
        <begin position="398"/>
        <end position="600"/>
    </location>
</feature>
<feature type="domain" description="DhaK" evidence="14">
    <location>
        <begin position="11"/>
        <end position="359"/>
    </location>
</feature>
<proteinExistence type="inferred from homology"/>
<gene>
    <name evidence="15" type="ORF">PLEOSDRAFT_159019</name>
</gene>
<dbReference type="InterPro" id="IPR004006">
    <property type="entry name" value="DhaK_dom"/>
</dbReference>
<dbReference type="HOGENOM" id="CLU_017054_6_0_1"/>
<dbReference type="GO" id="GO:0005829">
    <property type="term" value="C:cytosol"/>
    <property type="evidence" value="ECO:0007669"/>
    <property type="project" value="TreeGrafter"/>
</dbReference>
<dbReference type="SUPFAM" id="SSF82549">
    <property type="entry name" value="DAK1/DegV-like"/>
    <property type="match status" value="1"/>
</dbReference>
<organism evidence="15 16">
    <name type="scientific">Pleurotus ostreatus (strain PC15)</name>
    <name type="common">Oyster mushroom</name>
    <dbReference type="NCBI Taxonomy" id="1137138"/>
    <lineage>
        <taxon>Eukaryota</taxon>
        <taxon>Fungi</taxon>
        <taxon>Dikarya</taxon>
        <taxon>Basidiomycota</taxon>
        <taxon>Agaricomycotina</taxon>
        <taxon>Agaricomycetes</taxon>
        <taxon>Agaricomycetidae</taxon>
        <taxon>Agaricales</taxon>
        <taxon>Pleurotineae</taxon>
        <taxon>Pleurotaceae</taxon>
        <taxon>Pleurotus</taxon>
    </lineage>
</organism>
<dbReference type="GO" id="GO:0019588">
    <property type="term" value="P:anaerobic glycerol catabolic process"/>
    <property type="evidence" value="ECO:0007669"/>
    <property type="project" value="UniProtKB-UniPathway"/>
</dbReference>
<dbReference type="InterPro" id="IPR004007">
    <property type="entry name" value="DhaL_dom"/>
</dbReference>
<evidence type="ECO:0000259" key="13">
    <source>
        <dbReference type="PROSITE" id="PS51480"/>
    </source>
</evidence>
<feature type="binding site" evidence="12">
    <location>
        <begin position="58"/>
        <end position="61"/>
    </location>
    <ligand>
        <name>substrate</name>
    </ligand>
</feature>
<dbReference type="GO" id="GO:0005524">
    <property type="term" value="F:ATP binding"/>
    <property type="evidence" value="ECO:0007669"/>
    <property type="project" value="UniProtKB-KW"/>
</dbReference>
<comment type="catalytic activity">
    <reaction evidence="9">
        <text>D-glyceraldehyde + ATP = D-glyceraldehyde 3-phosphate + ADP + H(+)</text>
        <dbReference type="Rhea" id="RHEA:13941"/>
        <dbReference type="ChEBI" id="CHEBI:15378"/>
        <dbReference type="ChEBI" id="CHEBI:17378"/>
        <dbReference type="ChEBI" id="CHEBI:30616"/>
        <dbReference type="ChEBI" id="CHEBI:59776"/>
        <dbReference type="ChEBI" id="CHEBI:456216"/>
        <dbReference type="EC" id="2.7.1.28"/>
    </reaction>
</comment>
<evidence type="ECO:0000256" key="10">
    <source>
        <dbReference type="ARBA" id="ARBA00048898"/>
    </source>
</evidence>
<keyword evidence="7" id="KW-0319">Glycerol metabolism</keyword>
<dbReference type="VEuPathDB" id="FungiDB:PLEOSDRAFT_159019"/>
<dbReference type="FunFam" id="1.25.40.340:FF:000001">
    <property type="entry name" value="Dihydroxyacetone kinase 1"/>
    <property type="match status" value="1"/>
</dbReference>
<keyword evidence="4" id="KW-0808">Transferase</keyword>
<evidence type="ECO:0000256" key="4">
    <source>
        <dbReference type="ARBA" id="ARBA00022679"/>
    </source>
</evidence>
<feature type="active site" description="Tele-hemiaminal-histidine intermediate" evidence="11">
    <location>
        <position position="228"/>
    </location>
</feature>
<dbReference type="Gene3D" id="1.25.40.340">
    <property type="match status" value="1"/>
</dbReference>
<evidence type="ECO:0000256" key="8">
    <source>
        <dbReference type="ARBA" id="ARBA00022840"/>
    </source>
</evidence>
<dbReference type="PROSITE" id="PS51481">
    <property type="entry name" value="DHAK"/>
    <property type="match status" value="1"/>
</dbReference>
<evidence type="ECO:0000256" key="12">
    <source>
        <dbReference type="PIRSR" id="PIRSR612734-2"/>
    </source>
</evidence>
<evidence type="ECO:0000256" key="1">
    <source>
        <dbReference type="ARBA" id="ARBA00003264"/>
    </source>
</evidence>
<evidence type="ECO:0000256" key="11">
    <source>
        <dbReference type="PIRSR" id="PIRSR612734-1"/>
    </source>
</evidence>
<comment type="catalytic activity">
    <reaction evidence="10">
        <text>dihydroxyacetone + ATP = dihydroxyacetone phosphate + ADP + H(+)</text>
        <dbReference type="Rhea" id="RHEA:15773"/>
        <dbReference type="ChEBI" id="CHEBI:15378"/>
        <dbReference type="ChEBI" id="CHEBI:16016"/>
        <dbReference type="ChEBI" id="CHEBI:30616"/>
        <dbReference type="ChEBI" id="CHEBI:57642"/>
        <dbReference type="ChEBI" id="CHEBI:456216"/>
        <dbReference type="EC" id="2.7.1.29"/>
    </reaction>
</comment>
<dbReference type="PROSITE" id="PS51480">
    <property type="entry name" value="DHAL"/>
    <property type="match status" value="1"/>
</dbReference>
<evidence type="ECO:0000313" key="15">
    <source>
        <dbReference type="EMBL" id="KDQ27070.1"/>
    </source>
</evidence>
<dbReference type="UniPathway" id="UPA00617">
    <property type="reaction ID" value="UER00669"/>
</dbReference>
<evidence type="ECO:0000256" key="6">
    <source>
        <dbReference type="ARBA" id="ARBA00022777"/>
    </source>
</evidence>
<dbReference type="Pfam" id="PF02734">
    <property type="entry name" value="Dak2"/>
    <property type="match status" value="1"/>
</dbReference>
<dbReference type="GO" id="GO:0004371">
    <property type="term" value="F:glycerone kinase activity"/>
    <property type="evidence" value="ECO:0007669"/>
    <property type="project" value="UniProtKB-EC"/>
</dbReference>
<dbReference type="FunCoup" id="A0A067NJ97">
    <property type="interactions" value="370"/>
</dbReference>
<sequence>MSIQNKHFFNTPETLVIDSLKGLCTVNPKIALDEANKGRMVYSDSQDRSKVALLCGGGSGHEPAHAGFVGKGMLTAAVCGNVFASPNASQVRRGIDLVDNDKGTVIIVKNYTGDILNFGLAKEQYAALHPDKANQVRFVIVGDDVAVGKTQAKIVGRRGLAGTVLVYKIAGALAERGGSLDEVYNYAQWVADHTVSIGVGLEHCHVPGTAPSSSHLSSSEIEIGMGIHNESGHKRISPVPALSDLIPQLLDFLTSTTDPERSFLPFSGPQGTDEVVLLVNNLGGVSELEMSAVVAETRRALAKQNLSVQRVLSGSFMTSLNMPGFSITLLLLPTRRAQASPSAEEILALLDAPADVPGWKWSSSVVPTEAKTRSAEPEENHPAFVASSYGAIAASDHKTFTETIQRVCHALIAAEPEITQMDVIAGDGDCGLTLKGGAEAVLKKIEDGVINGTNVIQDIVVISQIAEEAMGGTSGALYSIFFSALAQGLQSTLPSDHTVVKAWSVSLSSALEKLYTYTRARPPSRTLVDPLAAFIDMLAKAEGQSLPEAIQAGSAGAEKTRELEAKAGRSVYVEGARLKDQKVPDPGAWGVKVILENLIKI</sequence>
<dbReference type="Pfam" id="PF02733">
    <property type="entry name" value="Dak1"/>
    <property type="match status" value="1"/>
</dbReference>
<dbReference type="NCBIfam" id="TIGR02361">
    <property type="entry name" value="dak_ATP"/>
    <property type="match status" value="1"/>
</dbReference>
<dbReference type="EMBL" id="KL198009">
    <property type="protein sequence ID" value="KDQ27070.1"/>
    <property type="molecule type" value="Genomic_DNA"/>
</dbReference>